<gene>
    <name evidence="2" type="ORF">COO92_07430</name>
</gene>
<evidence type="ECO:0000256" key="1">
    <source>
        <dbReference type="SAM" id="SignalP"/>
    </source>
</evidence>
<proteinExistence type="predicted"/>
<accession>A0A2N3L7L1</accession>
<keyword evidence="1" id="KW-0732">Signal</keyword>
<dbReference type="Pfam" id="PF08905">
    <property type="entry name" value="DUF1850"/>
    <property type="match status" value="1"/>
</dbReference>
<name>A0A2N3L7L1_9PROT</name>
<dbReference type="EMBL" id="NXGX01000003">
    <property type="protein sequence ID" value="PKR58690.1"/>
    <property type="molecule type" value="Genomic_DNA"/>
</dbReference>
<keyword evidence="3" id="KW-1185">Reference proteome</keyword>
<feature type="chain" id="PRO_5014865508" description="DUF1850 domain-containing protein" evidence="1">
    <location>
        <begin position="23"/>
        <end position="169"/>
    </location>
</feature>
<dbReference type="InterPro" id="IPR015001">
    <property type="entry name" value="DUF1850"/>
</dbReference>
<sequence>MISLNWGRPALAALTILLSACAGPSPRTETIPGTANDQLKVIADDGTVLARTTIPRQTGWCLYWNHSVTGDGVIDCYVDDLGKMVLHRAYQPDFAAGLGHFPGRGILTSAKGGGYWIEDIDEPVPGNAYALRVGSLAVDHRIVTNDGDEIYLSKMAEHTRVTIRLDTGE</sequence>
<reference evidence="2 3" key="1">
    <citation type="submission" date="2017-09" db="EMBL/GenBank/DDBJ databases">
        <title>Biodiversity and function of Thalassospira species in the particle-attached aromatic-hydrocarbon-degrading consortia from the surface seawater of the China South Sea.</title>
        <authorList>
            <person name="Dong C."/>
            <person name="Lai Q."/>
            <person name="Shao Z."/>
        </authorList>
    </citation>
    <scope>NUCLEOTIDE SEQUENCE [LARGE SCALE GENOMIC DNA]</scope>
    <source>
        <strain evidence="2 3">139Z-12</strain>
    </source>
</reference>
<comment type="caution">
    <text evidence="2">The sequence shown here is derived from an EMBL/GenBank/DDBJ whole genome shotgun (WGS) entry which is preliminary data.</text>
</comment>
<protein>
    <recommendedName>
        <fullName evidence="4">DUF1850 domain-containing protein</fullName>
    </recommendedName>
</protein>
<organism evidence="2 3">
    <name type="scientific">Thalassospira lohafexi</name>
    <dbReference type="NCBI Taxonomy" id="744227"/>
    <lineage>
        <taxon>Bacteria</taxon>
        <taxon>Pseudomonadati</taxon>
        <taxon>Pseudomonadota</taxon>
        <taxon>Alphaproteobacteria</taxon>
        <taxon>Rhodospirillales</taxon>
        <taxon>Thalassospiraceae</taxon>
        <taxon>Thalassospira</taxon>
    </lineage>
</organism>
<evidence type="ECO:0000313" key="2">
    <source>
        <dbReference type="EMBL" id="PKR58690.1"/>
    </source>
</evidence>
<dbReference type="RefSeq" id="WP_101301094.1">
    <property type="nucleotide sequence ID" value="NZ_NXGX01000003.1"/>
</dbReference>
<dbReference type="Proteomes" id="UP000233332">
    <property type="component" value="Unassembled WGS sequence"/>
</dbReference>
<dbReference type="AlphaFoldDB" id="A0A2N3L7L1"/>
<evidence type="ECO:0008006" key="4">
    <source>
        <dbReference type="Google" id="ProtNLM"/>
    </source>
</evidence>
<evidence type="ECO:0000313" key="3">
    <source>
        <dbReference type="Proteomes" id="UP000233332"/>
    </source>
</evidence>
<feature type="signal peptide" evidence="1">
    <location>
        <begin position="1"/>
        <end position="22"/>
    </location>
</feature>